<dbReference type="EMBL" id="JAALDK010000001">
    <property type="protein sequence ID" value="NUY01447.1"/>
    <property type="molecule type" value="Genomic_DNA"/>
</dbReference>
<dbReference type="Pfam" id="PF00126">
    <property type="entry name" value="HTH_1"/>
    <property type="match status" value="1"/>
</dbReference>
<dbReference type="RefSeq" id="WP_176107891.1">
    <property type="nucleotide sequence ID" value="NZ_JAALDK010000001.1"/>
</dbReference>
<dbReference type="InterPro" id="IPR005119">
    <property type="entry name" value="LysR_subst-bd"/>
</dbReference>
<evidence type="ECO:0000313" key="6">
    <source>
        <dbReference type="EMBL" id="NUY01447.1"/>
    </source>
</evidence>
<dbReference type="Proteomes" id="UP000594380">
    <property type="component" value="Unassembled WGS sequence"/>
</dbReference>
<dbReference type="PANTHER" id="PTHR30537:SF5">
    <property type="entry name" value="HTH-TYPE TRANSCRIPTIONAL ACTIVATOR TTDR-RELATED"/>
    <property type="match status" value="1"/>
</dbReference>
<sequence>MDRFLHAMSVFAYVARLGTFTAAADALGVATGSVSTTIRQLESYLNVTLLQRSTRAMRLTAEGAQYYEHCIGVLGEIEAMTQTMRNTENVARGRLCVDIDREVASVLLPSISEFRTAYPDVQLKIAIGGDADGLIDNGVDCAVVVGNLSDSSLKSRHLGVFQSVTVASRDYLSRHGIPSEPESLQEHVVVHYIPKRFGNARHLRFRAEGEDVVVKMPERVCVNDAAAVLQCVIDGTGVAQVCYLMALPHLRSGRLKEVLAHRRPSPLPISGVYANHRRAPMAQRAFMDWAADKLEAHRRRSETIHVPLISEAPLRACHIVPTECPTYLSAFVVAVGEAAA</sequence>
<evidence type="ECO:0000256" key="3">
    <source>
        <dbReference type="ARBA" id="ARBA00023125"/>
    </source>
</evidence>
<dbReference type="GO" id="GO:0003700">
    <property type="term" value="F:DNA-binding transcription factor activity"/>
    <property type="evidence" value="ECO:0007669"/>
    <property type="project" value="InterPro"/>
</dbReference>
<dbReference type="Gene3D" id="3.40.190.290">
    <property type="match status" value="1"/>
</dbReference>
<dbReference type="Pfam" id="PF03466">
    <property type="entry name" value="LysR_substrate"/>
    <property type="match status" value="1"/>
</dbReference>
<dbReference type="InterPro" id="IPR000847">
    <property type="entry name" value="LysR_HTH_N"/>
</dbReference>
<protein>
    <submittedName>
        <fullName evidence="6">LysR family transcriptional regulator</fullName>
    </submittedName>
</protein>
<feature type="domain" description="HTH lysR-type" evidence="5">
    <location>
        <begin position="1"/>
        <end position="60"/>
    </location>
</feature>
<comment type="caution">
    <text evidence="6">The sequence shown here is derived from an EMBL/GenBank/DDBJ whole genome shotgun (WGS) entry which is preliminary data.</text>
</comment>
<keyword evidence="2" id="KW-0805">Transcription regulation</keyword>
<dbReference type="PANTHER" id="PTHR30537">
    <property type="entry name" value="HTH-TYPE TRANSCRIPTIONAL REGULATOR"/>
    <property type="match status" value="1"/>
</dbReference>
<dbReference type="InterPro" id="IPR036390">
    <property type="entry name" value="WH_DNA-bd_sf"/>
</dbReference>
<dbReference type="GO" id="GO:0003677">
    <property type="term" value="F:DNA binding"/>
    <property type="evidence" value="ECO:0007669"/>
    <property type="project" value="UniProtKB-KW"/>
</dbReference>
<evidence type="ECO:0000256" key="4">
    <source>
        <dbReference type="ARBA" id="ARBA00023163"/>
    </source>
</evidence>
<proteinExistence type="inferred from homology"/>
<reference evidence="6 7" key="1">
    <citation type="submission" date="2020-02" db="EMBL/GenBank/DDBJ databases">
        <title>Paraburkholderia simonii sp. nov. and Paraburkholderia youngii sp. nov. Brazilian and Mexican Mimosa-associated rhizobia.</title>
        <authorList>
            <person name="Mavima L."/>
            <person name="Beukes C.W."/>
            <person name="Chan W.Y."/>
            <person name="Palmer M."/>
            <person name="De Meyer S.E."/>
            <person name="James E.K."/>
            <person name="Venter S.N."/>
            <person name="Steenkamp E.T."/>
        </authorList>
    </citation>
    <scope>NUCLEOTIDE SEQUENCE [LARGE SCALE GENOMIC DNA]</scope>
    <source>
        <strain evidence="6 7">JPY169</strain>
    </source>
</reference>
<keyword evidence="3" id="KW-0238">DNA-binding</keyword>
<dbReference type="SUPFAM" id="SSF53850">
    <property type="entry name" value="Periplasmic binding protein-like II"/>
    <property type="match status" value="1"/>
</dbReference>
<keyword evidence="4" id="KW-0804">Transcription</keyword>
<name>A0A7Y6JZ65_9BURK</name>
<evidence type="ECO:0000259" key="5">
    <source>
        <dbReference type="PROSITE" id="PS50931"/>
    </source>
</evidence>
<dbReference type="InterPro" id="IPR058163">
    <property type="entry name" value="LysR-type_TF_proteobact-type"/>
</dbReference>
<organism evidence="6 7">
    <name type="scientific">Paraburkholderia youngii</name>
    <dbReference type="NCBI Taxonomy" id="2782701"/>
    <lineage>
        <taxon>Bacteria</taxon>
        <taxon>Pseudomonadati</taxon>
        <taxon>Pseudomonadota</taxon>
        <taxon>Betaproteobacteria</taxon>
        <taxon>Burkholderiales</taxon>
        <taxon>Burkholderiaceae</taxon>
        <taxon>Paraburkholderia</taxon>
    </lineage>
</organism>
<evidence type="ECO:0000256" key="1">
    <source>
        <dbReference type="ARBA" id="ARBA00009437"/>
    </source>
</evidence>
<gene>
    <name evidence="6" type="ORF">G5S42_17490</name>
</gene>
<dbReference type="Gene3D" id="1.10.10.10">
    <property type="entry name" value="Winged helix-like DNA-binding domain superfamily/Winged helix DNA-binding domain"/>
    <property type="match status" value="1"/>
</dbReference>
<dbReference type="PROSITE" id="PS50931">
    <property type="entry name" value="HTH_LYSR"/>
    <property type="match status" value="1"/>
</dbReference>
<evidence type="ECO:0000256" key="2">
    <source>
        <dbReference type="ARBA" id="ARBA00023015"/>
    </source>
</evidence>
<dbReference type="FunFam" id="1.10.10.10:FF:000001">
    <property type="entry name" value="LysR family transcriptional regulator"/>
    <property type="match status" value="1"/>
</dbReference>
<dbReference type="SUPFAM" id="SSF46785">
    <property type="entry name" value="Winged helix' DNA-binding domain"/>
    <property type="match status" value="1"/>
</dbReference>
<accession>A0A7Y6JZ65</accession>
<dbReference type="GeneID" id="301102130"/>
<comment type="similarity">
    <text evidence="1">Belongs to the LysR transcriptional regulatory family.</text>
</comment>
<evidence type="ECO:0000313" key="7">
    <source>
        <dbReference type="Proteomes" id="UP000594380"/>
    </source>
</evidence>
<dbReference type="AlphaFoldDB" id="A0A7Y6JZ65"/>
<dbReference type="InterPro" id="IPR036388">
    <property type="entry name" value="WH-like_DNA-bd_sf"/>
</dbReference>